<dbReference type="OrthoDB" id="4737394at2759"/>
<name>W9CHA9_SCLBF</name>
<dbReference type="AlphaFoldDB" id="W9CHA9"/>
<proteinExistence type="predicted"/>
<reference evidence="1 2" key="1">
    <citation type="journal article" date="2014" name="Genome Announc.">
        <title>Draft genome sequence of Sclerotinia borealis, a psychrophilic plant pathogenic fungus.</title>
        <authorList>
            <person name="Mardanov A.V."/>
            <person name="Beletsky A.V."/>
            <person name="Kadnikov V.V."/>
            <person name="Ignatov A.N."/>
            <person name="Ravin N.V."/>
        </authorList>
    </citation>
    <scope>NUCLEOTIDE SEQUENCE [LARGE SCALE GENOMIC DNA]</scope>
    <source>
        <strain evidence="2">F-4157</strain>
    </source>
</reference>
<evidence type="ECO:0000313" key="1">
    <source>
        <dbReference type="EMBL" id="ESZ95256.1"/>
    </source>
</evidence>
<gene>
    <name evidence="1" type="ORF">SBOR_4368</name>
</gene>
<keyword evidence="2" id="KW-1185">Reference proteome</keyword>
<accession>W9CHA9</accession>
<organism evidence="1 2">
    <name type="scientific">Sclerotinia borealis (strain F-4128)</name>
    <dbReference type="NCBI Taxonomy" id="1432307"/>
    <lineage>
        <taxon>Eukaryota</taxon>
        <taxon>Fungi</taxon>
        <taxon>Dikarya</taxon>
        <taxon>Ascomycota</taxon>
        <taxon>Pezizomycotina</taxon>
        <taxon>Leotiomycetes</taxon>
        <taxon>Helotiales</taxon>
        <taxon>Sclerotiniaceae</taxon>
        <taxon>Sclerotinia</taxon>
    </lineage>
</organism>
<dbReference type="EMBL" id="AYSA01000197">
    <property type="protein sequence ID" value="ESZ95256.1"/>
    <property type="molecule type" value="Genomic_DNA"/>
</dbReference>
<dbReference type="Proteomes" id="UP000019487">
    <property type="component" value="Unassembled WGS sequence"/>
</dbReference>
<protein>
    <submittedName>
        <fullName evidence="1">Uncharacterized protein</fullName>
    </submittedName>
</protein>
<evidence type="ECO:0000313" key="2">
    <source>
        <dbReference type="Proteomes" id="UP000019487"/>
    </source>
</evidence>
<comment type="caution">
    <text evidence="1">The sequence shown here is derived from an EMBL/GenBank/DDBJ whole genome shotgun (WGS) entry which is preliminary data.</text>
</comment>
<sequence length="223" mass="24958">MRIDYHPLLPTGQYAPTKTADLYHTFPRSYGRQFPIPLHINRASRTYALSHLTLRFHCYWNLKIDVPYIQAKGCSKSAARFNFAHLAGAGLLDGFRNLALDVEILYGSVNSPDVAASIQQCLDLTNLYLAYPSMGIWDDAEGPDTSKAWSIGPPSESMVSVVSRKATMTKLPEDVLGYLKDDDRVALENLPGRTSKLKIDMITWLSMIEKRDLLFSAVMGWGV</sequence>
<dbReference type="HOGENOM" id="CLU_1133436_0_0_1"/>